<evidence type="ECO:0000256" key="1">
    <source>
        <dbReference type="SAM" id="MobiDB-lite"/>
    </source>
</evidence>
<sequence length="703" mass="79528">MLELKEQVPEVPLSWYFKYILPPLPDGIDTKKIVASLKKSKAIKNNSWAGIPEHPRDDSRHEDDVYAGLENVFERIVDAAKTQIPGLEQKSALKLTPHAKATSERDSTTMPDGHFTSIDEAVRLSRSGEEPSLYQVWNSHEFKKGNERVRDIMNQCVSQVVYDMQQIMALDPCRRFTFGTSIMNRSFRLWFCSRGAFFTAEPFDFISEPEKLVHVFLAFAFASRTDAGWDPSMSFILPASPTEKRQYRIRVGDKTYITVKMLSDHAADSPIGRGTRVWLVIDEAGPPDCYYVLKDVWVDNGRETEDEIRSNLLKDVELKCGSDACATVKKHLLTPIAFEKLLIGTNVDDTSQVIMRGGSLPKTLQHLKLFVPQQSRSTTRSQVSTRQNPVDAVFSGTSARYLPVGDPVQNGPQVTSRYHYRIVFQEYATTMYDEKNLGNALRALADVTDALRWIHKSQWVHRDISSGNVYWYDCGAVGLQGSNRGLLGDLEFAKVRKPASTHEVRTGTFNFMASEVITGRYLFLPAEDSYGGPEQIPTSSIDQPPFAFNPLHDIESIWWILVYLLYFNDDKEHIADLELATARAQKALVLFTQILDRAMFLQTSRQLTVEGTSLSPSFRFVINTLRAIAIKLHTAFRDSEAKISVIEETAFDIHEYVVQALRLPCNNPQVNSIELVGVSRPQKRKIDEAESGHEDSSNKRTKK</sequence>
<dbReference type="InterPro" id="IPR011009">
    <property type="entry name" value="Kinase-like_dom_sf"/>
</dbReference>
<comment type="caution">
    <text evidence="3">The sequence shown here is derived from an EMBL/GenBank/DDBJ whole genome shotgun (WGS) entry which is preliminary data.</text>
</comment>
<evidence type="ECO:0000313" key="3">
    <source>
        <dbReference type="EMBL" id="GAW05397.1"/>
    </source>
</evidence>
<name>A0A1Q3EDW1_LENED</name>
<keyword evidence="4" id="KW-1185">Reference proteome</keyword>
<dbReference type="Gene3D" id="1.10.510.10">
    <property type="entry name" value="Transferase(Phosphotransferase) domain 1"/>
    <property type="match status" value="1"/>
</dbReference>
<accession>A0A1Q3EDW1</accession>
<reference evidence="3 4" key="1">
    <citation type="submission" date="2016-08" db="EMBL/GenBank/DDBJ databases">
        <authorList>
            <consortium name="Lentinula edodes genome sequencing consortium"/>
            <person name="Sakamoto Y."/>
            <person name="Nakade K."/>
            <person name="Sato S."/>
            <person name="Yoshida Y."/>
            <person name="Miyazaki K."/>
            <person name="Natsume S."/>
            <person name="Konno N."/>
        </authorList>
    </citation>
    <scope>NUCLEOTIDE SEQUENCE [LARGE SCALE GENOMIC DNA]</scope>
    <source>
        <strain evidence="3 4">NBRC 111202</strain>
    </source>
</reference>
<evidence type="ECO:0000259" key="2">
    <source>
        <dbReference type="Pfam" id="PF17667"/>
    </source>
</evidence>
<dbReference type="PANTHER" id="PTHR38248">
    <property type="entry name" value="FUNK1 6"/>
    <property type="match status" value="1"/>
</dbReference>
<feature type="domain" description="Fungal-type protein kinase" evidence="2">
    <location>
        <begin position="126"/>
        <end position="564"/>
    </location>
</feature>
<protein>
    <submittedName>
        <fullName evidence="3">Protein</fullName>
    </submittedName>
</protein>
<organism evidence="3 4">
    <name type="scientific">Lentinula edodes</name>
    <name type="common">Shiitake mushroom</name>
    <name type="synonym">Lentinus edodes</name>
    <dbReference type="NCBI Taxonomy" id="5353"/>
    <lineage>
        <taxon>Eukaryota</taxon>
        <taxon>Fungi</taxon>
        <taxon>Dikarya</taxon>
        <taxon>Basidiomycota</taxon>
        <taxon>Agaricomycotina</taxon>
        <taxon>Agaricomycetes</taxon>
        <taxon>Agaricomycetidae</taxon>
        <taxon>Agaricales</taxon>
        <taxon>Marasmiineae</taxon>
        <taxon>Omphalotaceae</taxon>
        <taxon>Lentinula</taxon>
    </lineage>
</organism>
<dbReference type="Pfam" id="PF17667">
    <property type="entry name" value="Pkinase_fungal"/>
    <property type="match status" value="1"/>
</dbReference>
<dbReference type="PANTHER" id="PTHR38248:SF2">
    <property type="entry name" value="FUNK1 11"/>
    <property type="match status" value="1"/>
</dbReference>
<dbReference type="EMBL" id="BDGU01000249">
    <property type="protein sequence ID" value="GAW05397.1"/>
    <property type="molecule type" value="Genomic_DNA"/>
</dbReference>
<dbReference type="AlphaFoldDB" id="A0A1Q3EDW1"/>
<gene>
    <name evidence="3" type="ORF">LENED_007255</name>
</gene>
<dbReference type="SUPFAM" id="SSF56112">
    <property type="entry name" value="Protein kinase-like (PK-like)"/>
    <property type="match status" value="1"/>
</dbReference>
<dbReference type="Proteomes" id="UP000188533">
    <property type="component" value="Unassembled WGS sequence"/>
</dbReference>
<proteinExistence type="predicted"/>
<feature type="region of interest" description="Disordered" evidence="1">
    <location>
        <begin position="684"/>
        <end position="703"/>
    </location>
</feature>
<dbReference type="OrthoDB" id="312874at2759"/>
<reference evidence="3 4" key="2">
    <citation type="submission" date="2017-02" db="EMBL/GenBank/DDBJ databases">
        <title>A genome survey and senescence transcriptome analysis in Lentinula edodes.</title>
        <authorList>
            <person name="Sakamoto Y."/>
            <person name="Nakade K."/>
            <person name="Sato S."/>
            <person name="Yoshida Y."/>
            <person name="Miyazaki K."/>
            <person name="Natsume S."/>
            <person name="Konno N."/>
        </authorList>
    </citation>
    <scope>NUCLEOTIDE SEQUENCE [LARGE SCALE GENOMIC DNA]</scope>
    <source>
        <strain evidence="3 4">NBRC 111202</strain>
    </source>
</reference>
<evidence type="ECO:0000313" key="4">
    <source>
        <dbReference type="Proteomes" id="UP000188533"/>
    </source>
</evidence>
<feature type="region of interest" description="Disordered" evidence="1">
    <location>
        <begin position="91"/>
        <end position="112"/>
    </location>
</feature>
<dbReference type="InterPro" id="IPR040976">
    <property type="entry name" value="Pkinase_fungal"/>
</dbReference>